<dbReference type="AlphaFoldDB" id="A0A485BTQ2"/>
<dbReference type="Pfam" id="PF00583">
    <property type="entry name" value="Acetyltransf_1"/>
    <property type="match status" value="1"/>
</dbReference>
<accession>A0A485BTQ2</accession>
<dbReference type="PANTHER" id="PTHR43072">
    <property type="entry name" value="N-ACETYLTRANSFERASE"/>
    <property type="match status" value="1"/>
</dbReference>
<feature type="transmembrane region" description="Helical" evidence="3">
    <location>
        <begin position="205"/>
        <end position="227"/>
    </location>
</feature>
<dbReference type="InterPro" id="IPR000182">
    <property type="entry name" value="GNAT_dom"/>
</dbReference>
<keyword evidence="3" id="KW-0812">Transmembrane</keyword>
<feature type="transmembrane region" description="Helical" evidence="3">
    <location>
        <begin position="239"/>
        <end position="260"/>
    </location>
</feature>
<dbReference type="Gene3D" id="3.40.630.30">
    <property type="match status" value="1"/>
</dbReference>
<keyword evidence="3" id="KW-0472">Membrane</keyword>
<evidence type="ECO:0000256" key="3">
    <source>
        <dbReference type="SAM" id="Phobius"/>
    </source>
</evidence>
<dbReference type="Pfam" id="PF04657">
    <property type="entry name" value="DMT_YdcZ"/>
    <property type="match status" value="1"/>
</dbReference>
<name>A0A485BTQ2_RAOTE</name>
<dbReference type="CDD" id="cd04301">
    <property type="entry name" value="NAT_SF"/>
    <property type="match status" value="1"/>
</dbReference>
<dbReference type="Proteomes" id="UP000332594">
    <property type="component" value="Unassembled WGS sequence"/>
</dbReference>
<dbReference type="PANTHER" id="PTHR43072:SF23">
    <property type="entry name" value="UPF0039 PROTEIN C11D3.02C"/>
    <property type="match status" value="1"/>
</dbReference>
<dbReference type="PROSITE" id="PS51186">
    <property type="entry name" value="GNAT"/>
    <property type="match status" value="1"/>
</dbReference>
<evidence type="ECO:0000256" key="2">
    <source>
        <dbReference type="ARBA" id="ARBA00023315"/>
    </source>
</evidence>
<dbReference type="InterPro" id="IPR016181">
    <property type="entry name" value="Acyl_CoA_acyltransferase"/>
</dbReference>
<keyword evidence="3" id="KW-1133">Transmembrane helix</keyword>
<protein>
    <submittedName>
        <fullName evidence="5">Inner membrane protein ydcZ</fullName>
    </submittedName>
</protein>
<feature type="transmembrane region" description="Helical" evidence="3">
    <location>
        <begin position="298"/>
        <end position="317"/>
    </location>
</feature>
<proteinExistence type="predicted"/>
<dbReference type="GO" id="GO:0016747">
    <property type="term" value="F:acyltransferase activity, transferring groups other than amino-acyl groups"/>
    <property type="evidence" value="ECO:0007669"/>
    <property type="project" value="InterPro"/>
</dbReference>
<keyword evidence="2" id="KW-0012">Acyltransferase</keyword>
<dbReference type="SUPFAM" id="SSF55729">
    <property type="entry name" value="Acyl-CoA N-acyltransferases (Nat)"/>
    <property type="match status" value="1"/>
</dbReference>
<evidence type="ECO:0000256" key="1">
    <source>
        <dbReference type="ARBA" id="ARBA00022679"/>
    </source>
</evidence>
<evidence type="ECO:0000259" key="4">
    <source>
        <dbReference type="PROSITE" id="PS51186"/>
    </source>
</evidence>
<dbReference type="EMBL" id="CAADJG010000002">
    <property type="protein sequence ID" value="VFS71959.1"/>
    <property type="molecule type" value="Genomic_DNA"/>
</dbReference>
<feature type="transmembrane region" description="Helical" evidence="3">
    <location>
        <begin position="177"/>
        <end position="199"/>
    </location>
</feature>
<dbReference type="InterPro" id="IPR006750">
    <property type="entry name" value="YdcZ"/>
</dbReference>
<evidence type="ECO:0000313" key="5">
    <source>
        <dbReference type="EMBL" id="VFS71959.1"/>
    </source>
</evidence>
<evidence type="ECO:0000313" key="6">
    <source>
        <dbReference type="Proteomes" id="UP000332594"/>
    </source>
</evidence>
<sequence length="321" mass="34709">MTIRYACKEDCAAIAGIYNHAVLHTAAIWNDKTVDTDNRIAWFEARQLAGFPVLVSEEDGVVTGYSSFGDWRAFDGFRHTVEHSVYVHPDHQGKGLGRTLLVALINEARRLKKHVMVAGIEAQNHASLHLHETLGFCDHRPDAAGRHQIRPLAGPDLYAAPARRSPRSGSRGMNQSLTLACLIAAGIGLVVQNTLMVRITQSASTILIAMLLNSLVGIVIFVTILLLRHGAAGFHELAVSVKWWTLIPGLLGSFFVFASISGYQNVGAATTIAVLIASQLVGGLIIDLVRAHGVPFRALVGPFCGAVMLVIGAWLVARRQF</sequence>
<feature type="transmembrane region" description="Helical" evidence="3">
    <location>
        <begin position="266"/>
        <end position="286"/>
    </location>
</feature>
<feature type="domain" description="N-acetyltransferase" evidence="4">
    <location>
        <begin position="1"/>
        <end position="164"/>
    </location>
</feature>
<gene>
    <name evidence="5" type="primary">ydcZ</name>
    <name evidence="5" type="ORF">NCTC13038_02461</name>
</gene>
<keyword evidence="1" id="KW-0808">Transferase</keyword>
<reference evidence="5 6" key="1">
    <citation type="submission" date="2019-03" db="EMBL/GenBank/DDBJ databases">
        <authorList>
            <consortium name="Pathogen Informatics"/>
        </authorList>
    </citation>
    <scope>NUCLEOTIDE SEQUENCE [LARGE SCALE GENOMIC DNA]</scope>
    <source>
        <strain evidence="5 6">NCTC13038</strain>
    </source>
</reference>
<organism evidence="5 6">
    <name type="scientific">Raoultella terrigena</name>
    <name type="common">Klebsiella terrigena</name>
    <dbReference type="NCBI Taxonomy" id="577"/>
    <lineage>
        <taxon>Bacteria</taxon>
        <taxon>Pseudomonadati</taxon>
        <taxon>Pseudomonadota</taxon>
        <taxon>Gammaproteobacteria</taxon>
        <taxon>Enterobacterales</taxon>
        <taxon>Enterobacteriaceae</taxon>
        <taxon>Klebsiella/Raoultella group</taxon>
        <taxon>Raoultella</taxon>
    </lineage>
</organism>